<gene>
    <name evidence="2" type="ORF">AVEN_160893_1</name>
</gene>
<dbReference type="Proteomes" id="UP000499080">
    <property type="component" value="Unassembled WGS sequence"/>
</dbReference>
<organism evidence="2 3">
    <name type="scientific">Araneus ventricosus</name>
    <name type="common">Orbweaver spider</name>
    <name type="synonym">Epeira ventricosa</name>
    <dbReference type="NCBI Taxonomy" id="182803"/>
    <lineage>
        <taxon>Eukaryota</taxon>
        <taxon>Metazoa</taxon>
        <taxon>Ecdysozoa</taxon>
        <taxon>Arthropoda</taxon>
        <taxon>Chelicerata</taxon>
        <taxon>Arachnida</taxon>
        <taxon>Araneae</taxon>
        <taxon>Araneomorphae</taxon>
        <taxon>Entelegynae</taxon>
        <taxon>Araneoidea</taxon>
        <taxon>Araneidae</taxon>
        <taxon>Araneus</taxon>
    </lineage>
</organism>
<evidence type="ECO:0000256" key="1">
    <source>
        <dbReference type="SAM" id="Phobius"/>
    </source>
</evidence>
<protein>
    <submittedName>
        <fullName evidence="2">Uncharacterized protein</fullName>
    </submittedName>
</protein>
<keyword evidence="3" id="KW-1185">Reference proteome</keyword>
<keyword evidence="1" id="KW-0812">Transmembrane</keyword>
<accession>A0A4Y2KUP6</accession>
<dbReference type="AlphaFoldDB" id="A0A4Y2KUP6"/>
<comment type="caution">
    <text evidence="2">The sequence shown here is derived from an EMBL/GenBank/DDBJ whole genome shotgun (WGS) entry which is preliminary data.</text>
</comment>
<reference evidence="2 3" key="1">
    <citation type="journal article" date="2019" name="Sci. Rep.">
        <title>Orb-weaving spider Araneus ventricosus genome elucidates the spidroin gene catalogue.</title>
        <authorList>
            <person name="Kono N."/>
            <person name="Nakamura H."/>
            <person name="Ohtoshi R."/>
            <person name="Moran D.A.P."/>
            <person name="Shinohara A."/>
            <person name="Yoshida Y."/>
            <person name="Fujiwara M."/>
            <person name="Mori M."/>
            <person name="Tomita M."/>
            <person name="Arakawa K."/>
        </authorList>
    </citation>
    <scope>NUCLEOTIDE SEQUENCE [LARGE SCALE GENOMIC DNA]</scope>
</reference>
<name>A0A4Y2KUP6_ARAVE</name>
<keyword evidence="1" id="KW-1133">Transmembrane helix</keyword>
<evidence type="ECO:0000313" key="2">
    <source>
        <dbReference type="EMBL" id="GBN05889.1"/>
    </source>
</evidence>
<sequence>MITANFIALLLPWIWGIFQKTITVQIITWLLPCIWGLFQKTVTVKIVAWLIPWIWYLVKVLFCGKFWYITGIFPYAFLIEYKERITNQKEKKVNDVKIRGSNLIARKYARVSTEDFDLEKNNDDLNNDKCENISLDTNSFLFENASAHGEKFTKTPYNMETACTQCSNGNPFFTIHDTDAVLTVGKGSLPLLPTNPFLQDCIDNSLILAAGDGSLPLLGTNPFLKDCINNPFIDISICFPKNFDDSFTDIPFAPTESDVYCNECIEQHRNYFTMTAQSFSMY</sequence>
<dbReference type="OrthoDB" id="6473127at2759"/>
<dbReference type="EMBL" id="BGPR01005009">
    <property type="protein sequence ID" value="GBN05889.1"/>
    <property type="molecule type" value="Genomic_DNA"/>
</dbReference>
<evidence type="ECO:0000313" key="3">
    <source>
        <dbReference type="Proteomes" id="UP000499080"/>
    </source>
</evidence>
<proteinExistence type="predicted"/>
<keyword evidence="1" id="KW-0472">Membrane</keyword>
<feature type="transmembrane region" description="Helical" evidence="1">
    <location>
        <begin position="6"/>
        <end position="30"/>
    </location>
</feature>